<dbReference type="InterPro" id="IPR047001">
    <property type="entry name" value="MnmG_C_subdom"/>
</dbReference>
<dbReference type="GO" id="GO:0030488">
    <property type="term" value="P:tRNA methylation"/>
    <property type="evidence" value="ECO:0007669"/>
    <property type="project" value="TreeGrafter"/>
</dbReference>
<keyword evidence="8 11" id="KW-0520">NAD</keyword>
<dbReference type="GO" id="GO:0050660">
    <property type="term" value="F:flavin adenine dinucleotide binding"/>
    <property type="evidence" value="ECO:0007669"/>
    <property type="project" value="UniProtKB-UniRule"/>
</dbReference>
<comment type="subcellular location">
    <subcellularLocation>
        <location evidence="11">Cytoplasm</location>
    </subcellularLocation>
</comment>
<evidence type="ECO:0000256" key="10">
    <source>
        <dbReference type="ARBA" id="ARBA00031800"/>
    </source>
</evidence>
<dbReference type="PRINTS" id="PR00411">
    <property type="entry name" value="PNDRDTASEI"/>
</dbReference>
<dbReference type="InterPro" id="IPR044920">
    <property type="entry name" value="MnmG_C_subdom_sf"/>
</dbReference>
<comment type="caution">
    <text evidence="14">The sequence shown here is derived from an EMBL/GenBank/DDBJ whole genome shotgun (WGS) entry which is preliminary data.</text>
</comment>
<comment type="subunit">
    <text evidence="9 11">Homodimer. Heterotetramer of two MnmE and two MnmG subunits.</text>
</comment>
<dbReference type="PANTHER" id="PTHR11806">
    <property type="entry name" value="GLUCOSE INHIBITED DIVISION PROTEIN A"/>
    <property type="match status" value="1"/>
</dbReference>
<proteinExistence type="inferred from homology"/>
<evidence type="ECO:0000313" key="15">
    <source>
        <dbReference type="Proteomes" id="UP000070483"/>
    </source>
</evidence>
<keyword evidence="15" id="KW-1185">Reference proteome</keyword>
<keyword evidence="11" id="KW-0963">Cytoplasm</keyword>
<evidence type="ECO:0000259" key="13">
    <source>
        <dbReference type="SMART" id="SM01228"/>
    </source>
</evidence>
<dbReference type="InterPro" id="IPR036188">
    <property type="entry name" value="FAD/NAD-bd_sf"/>
</dbReference>
<comment type="function">
    <text evidence="2 11">NAD-binding protein involved in the addition of a carboxymethylaminomethyl (cmnm) group at the wobble position (U34) of certain tRNAs, forming tRNA-cmnm(5)s(2)U34.</text>
</comment>
<evidence type="ECO:0000256" key="8">
    <source>
        <dbReference type="ARBA" id="ARBA00023027"/>
    </source>
</evidence>
<dbReference type="PATRIC" id="fig|157687.3.peg.2306"/>
<dbReference type="PROSITE" id="PS01281">
    <property type="entry name" value="GIDA_2"/>
    <property type="match status" value="1"/>
</dbReference>
<dbReference type="FunFam" id="1.10.150.570:FF:000001">
    <property type="entry name" value="tRNA uridine 5-carboxymethylaminomethyl modification enzyme MnmG"/>
    <property type="match status" value="1"/>
</dbReference>
<dbReference type="GO" id="GO:0002098">
    <property type="term" value="P:tRNA wobble uridine modification"/>
    <property type="evidence" value="ECO:0007669"/>
    <property type="project" value="InterPro"/>
</dbReference>
<dbReference type="RefSeq" id="WP_060918726.1">
    <property type="nucleotide sequence ID" value="NZ_KQ960118.1"/>
</dbReference>
<dbReference type="Gene3D" id="3.50.50.60">
    <property type="entry name" value="FAD/NAD(P)-binding domain"/>
    <property type="match status" value="2"/>
</dbReference>
<feature type="binding site" evidence="11">
    <location>
        <begin position="285"/>
        <end position="299"/>
    </location>
    <ligand>
        <name>NAD(+)</name>
        <dbReference type="ChEBI" id="CHEBI:57540"/>
    </ligand>
</feature>
<dbReference type="InterPro" id="IPR026904">
    <property type="entry name" value="MnmG_C"/>
</dbReference>
<comment type="caution">
    <text evidence="11">Lacks conserved residue(s) required for the propagation of feature annotation.</text>
</comment>
<dbReference type="Pfam" id="PF01134">
    <property type="entry name" value="GIDA"/>
    <property type="match status" value="1"/>
</dbReference>
<keyword evidence="12" id="KW-0175">Coiled coil</keyword>
<dbReference type="InterPro" id="IPR049312">
    <property type="entry name" value="GIDA_C_N"/>
</dbReference>
<name>A0A133ZVL8_9FUSO</name>
<dbReference type="HAMAP" id="MF_00129">
    <property type="entry name" value="MnmG_GidA"/>
    <property type="match status" value="1"/>
</dbReference>
<evidence type="ECO:0000313" key="14">
    <source>
        <dbReference type="EMBL" id="KXB59477.1"/>
    </source>
</evidence>
<feature type="binding site" evidence="11">
    <location>
        <begin position="10"/>
        <end position="15"/>
    </location>
    <ligand>
        <name>FAD</name>
        <dbReference type="ChEBI" id="CHEBI:57692"/>
    </ligand>
</feature>
<dbReference type="SMART" id="SM01228">
    <property type="entry name" value="GIDA_assoc_3"/>
    <property type="match status" value="1"/>
</dbReference>
<dbReference type="EMBL" id="LSDD01000172">
    <property type="protein sequence ID" value="KXB59477.1"/>
    <property type="molecule type" value="Genomic_DNA"/>
</dbReference>
<dbReference type="Gene3D" id="1.10.150.570">
    <property type="entry name" value="GidA associated domain, C-terminal subdomain"/>
    <property type="match status" value="1"/>
</dbReference>
<keyword evidence="7 11" id="KW-0274">FAD</keyword>
<dbReference type="InterPro" id="IPR002218">
    <property type="entry name" value="MnmG-rel"/>
</dbReference>
<evidence type="ECO:0000256" key="12">
    <source>
        <dbReference type="SAM" id="Coils"/>
    </source>
</evidence>
<evidence type="ECO:0000256" key="2">
    <source>
        <dbReference type="ARBA" id="ARBA00003717"/>
    </source>
</evidence>
<evidence type="ECO:0000256" key="4">
    <source>
        <dbReference type="ARBA" id="ARBA00020461"/>
    </source>
</evidence>
<comment type="cofactor">
    <cofactor evidence="1 11">
        <name>FAD</name>
        <dbReference type="ChEBI" id="CHEBI:57692"/>
    </cofactor>
</comment>
<dbReference type="GO" id="GO:0005829">
    <property type="term" value="C:cytosol"/>
    <property type="evidence" value="ECO:0007669"/>
    <property type="project" value="TreeGrafter"/>
</dbReference>
<dbReference type="SUPFAM" id="SSF51905">
    <property type="entry name" value="FAD/NAD(P)-binding domain"/>
    <property type="match status" value="1"/>
</dbReference>
<keyword evidence="5 11" id="KW-0285">Flavoprotein</keyword>
<protein>
    <recommendedName>
        <fullName evidence="4 11">tRNA uridine 5-carboxymethylaminomethyl modification enzyme MnmG</fullName>
    </recommendedName>
    <alternativeName>
        <fullName evidence="10 11">Glucose-inhibited division protein A</fullName>
    </alternativeName>
</protein>
<comment type="similarity">
    <text evidence="3 11">Belongs to the MnmG family.</text>
</comment>
<dbReference type="InterPro" id="IPR040131">
    <property type="entry name" value="MnmG_N"/>
</dbReference>
<feature type="domain" description="tRNA uridine 5-carboxymethylaminomethyl modification enzyme C-terminal subdomain" evidence="13">
    <location>
        <begin position="562"/>
        <end position="633"/>
    </location>
</feature>
<dbReference type="InterPro" id="IPR004416">
    <property type="entry name" value="MnmG"/>
</dbReference>
<reference evidence="15" key="1">
    <citation type="submission" date="2016-01" db="EMBL/GenBank/DDBJ databases">
        <authorList>
            <person name="Mitreva M."/>
            <person name="Pepin K.H."/>
            <person name="Mihindukulasuriya K.A."/>
            <person name="Fulton R."/>
            <person name="Fronick C."/>
            <person name="O'Laughlin M."/>
            <person name="Miner T."/>
            <person name="Herter B."/>
            <person name="Rosa B.A."/>
            <person name="Cordes M."/>
            <person name="Tomlinson C."/>
            <person name="Wollam A."/>
            <person name="Palsikar V.B."/>
            <person name="Mardis E.R."/>
            <person name="Wilson R.K."/>
        </authorList>
    </citation>
    <scope>NUCLEOTIDE SEQUENCE [LARGE SCALE GENOMIC DNA]</scope>
    <source>
        <strain evidence="15">KA00185</strain>
    </source>
</reference>
<dbReference type="Pfam" id="PF13932">
    <property type="entry name" value="SAM_GIDA_C"/>
    <property type="match status" value="1"/>
</dbReference>
<evidence type="ECO:0000256" key="1">
    <source>
        <dbReference type="ARBA" id="ARBA00001974"/>
    </source>
</evidence>
<gene>
    <name evidence="11" type="primary">mnmG</name>
    <name evidence="11" type="synonym">gidA</name>
    <name evidence="14" type="ORF">HMPREF3180_02300</name>
</gene>
<dbReference type="AlphaFoldDB" id="A0A133ZVL8"/>
<sequence length="640" mass="71852">MRNYDVIVVGAGHAGNEAALASARLGLKTAIFTITLDNIGVMSCNPSVGGPAKSHLAKEVDALGGEIGRNMDKSFVQMRILNTKKGPAVRSLRAQADRKIYAREMKKTIERQENLDTVQDIVTELIVDEIEIVENGSKRIEKVVKGIKTKTGMEFLAKAVILATGTFLRGLLYIGDKRVKGGRMGELSADDLTSSLKSLGLKMGRFKTGTPPRLDIRTLNLEKLEEQPGITGVPLKFSMRTPNNEILEKPQLSCYLTRTNETTHKIILDNLDKAPMYNGSISSTGPRYCPSIEDKVVKFNDKDSHHLFLEPEGFETAEVYISGLSTSYPASLQQKIVNTINGLENAHIMRYGYAVEYDIVDPSELDYTLETRKVKGLYLAGQVNGTSGYEEAAAQGIIAGINAALKIKGEEPFILDRESSYIGTMIDDLINKELFEPYRMFTARSEFRLILREDNADIRLSEKAYKIGLLDKKYYDIVEEKKKNVKETIERLENIKLGTSNERLVEILDKYSESLKSGTTLKEILRRPKVTYQDIKYIAEIIENAPNLSFDAETEYQIEVQTKYEGYIAKAMQIMEKQHKLDDKKIPKDFDYEKMKGITREAKQRLKENQPYNVGQASRMSGVTPADISVLLMYLDGVLK</sequence>
<evidence type="ECO:0000256" key="5">
    <source>
        <dbReference type="ARBA" id="ARBA00022630"/>
    </source>
</evidence>
<dbReference type="Proteomes" id="UP000070483">
    <property type="component" value="Unassembled WGS sequence"/>
</dbReference>
<organism evidence="14 15">
    <name type="scientific">Leptotrichia wadei</name>
    <dbReference type="NCBI Taxonomy" id="157687"/>
    <lineage>
        <taxon>Bacteria</taxon>
        <taxon>Fusobacteriati</taxon>
        <taxon>Fusobacteriota</taxon>
        <taxon>Fusobacteriia</taxon>
        <taxon>Fusobacteriales</taxon>
        <taxon>Leptotrichiaceae</taxon>
        <taxon>Leptotrichia</taxon>
    </lineage>
</organism>
<keyword evidence="6 11" id="KW-0819">tRNA processing</keyword>
<evidence type="ECO:0000256" key="3">
    <source>
        <dbReference type="ARBA" id="ARBA00007653"/>
    </source>
</evidence>
<evidence type="ECO:0000256" key="11">
    <source>
        <dbReference type="HAMAP-Rule" id="MF_00129"/>
    </source>
</evidence>
<dbReference type="NCBIfam" id="TIGR00136">
    <property type="entry name" value="mnmG_gidA"/>
    <property type="match status" value="1"/>
</dbReference>
<feature type="coiled-coil region" evidence="12">
    <location>
        <begin position="475"/>
        <end position="502"/>
    </location>
</feature>
<dbReference type="PROSITE" id="PS01280">
    <property type="entry name" value="GIDA_1"/>
    <property type="match status" value="1"/>
</dbReference>
<dbReference type="InterPro" id="IPR020595">
    <property type="entry name" value="MnmG-rel_CS"/>
</dbReference>
<accession>A0A133ZVL8</accession>
<evidence type="ECO:0000256" key="6">
    <source>
        <dbReference type="ARBA" id="ARBA00022694"/>
    </source>
</evidence>
<dbReference type="PRINTS" id="PR00368">
    <property type="entry name" value="FADPNR"/>
</dbReference>
<dbReference type="FunFam" id="3.50.50.60:FF:000002">
    <property type="entry name" value="tRNA uridine 5-carboxymethylaminomethyl modification enzyme MnmG"/>
    <property type="match status" value="1"/>
</dbReference>
<dbReference type="Gene3D" id="1.10.10.1800">
    <property type="entry name" value="tRNA uridine 5-carboxymethylaminomethyl modification enzyme MnmG/GidA"/>
    <property type="match status" value="1"/>
</dbReference>
<dbReference type="STRING" id="157687.HMPREF3180_02300"/>
<evidence type="ECO:0000256" key="9">
    <source>
        <dbReference type="ARBA" id="ARBA00025948"/>
    </source>
</evidence>
<dbReference type="OrthoDB" id="9815560at2"/>
<dbReference type="Pfam" id="PF21680">
    <property type="entry name" value="GIDA_C_1st"/>
    <property type="match status" value="1"/>
</dbReference>
<evidence type="ECO:0000256" key="7">
    <source>
        <dbReference type="ARBA" id="ARBA00022827"/>
    </source>
</evidence>
<dbReference type="PANTHER" id="PTHR11806:SF0">
    <property type="entry name" value="PROTEIN MTO1 HOMOLOG, MITOCHONDRIAL"/>
    <property type="match status" value="1"/>
</dbReference>